<dbReference type="PANTHER" id="PTHR11371">
    <property type="entry name" value="DEOXYRIBONUCLEASE"/>
    <property type="match status" value="1"/>
</dbReference>
<dbReference type="InterPro" id="IPR036691">
    <property type="entry name" value="Endo/exonu/phosph_ase_sf"/>
</dbReference>
<reference evidence="1 2" key="1">
    <citation type="submission" date="2019-02" db="EMBL/GenBank/DDBJ databases">
        <title>Deep-cultivation of Planctomycetes and their phenomic and genomic characterization uncovers novel biology.</title>
        <authorList>
            <person name="Wiegand S."/>
            <person name="Jogler M."/>
            <person name="Boedeker C."/>
            <person name="Pinto D."/>
            <person name="Vollmers J."/>
            <person name="Rivas-Marin E."/>
            <person name="Kohn T."/>
            <person name="Peeters S.H."/>
            <person name="Heuer A."/>
            <person name="Rast P."/>
            <person name="Oberbeckmann S."/>
            <person name="Bunk B."/>
            <person name="Jeske O."/>
            <person name="Meyerdierks A."/>
            <person name="Storesund J.E."/>
            <person name="Kallscheuer N."/>
            <person name="Luecker S."/>
            <person name="Lage O.M."/>
            <person name="Pohl T."/>
            <person name="Merkel B.J."/>
            <person name="Hornburger P."/>
            <person name="Mueller R.-W."/>
            <person name="Bruemmer F."/>
            <person name="Labrenz M."/>
            <person name="Spormann A.M."/>
            <person name="Op den Camp H."/>
            <person name="Overmann J."/>
            <person name="Amann R."/>
            <person name="Jetten M.S.M."/>
            <person name="Mascher T."/>
            <person name="Medema M.H."/>
            <person name="Devos D.P."/>
            <person name="Kaster A.-K."/>
            <person name="Ovreas L."/>
            <person name="Rohde M."/>
            <person name="Galperin M.Y."/>
            <person name="Jogler C."/>
        </authorList>
    </citation>
    <scope>NUCLEOTIDE SEQUENCE [LARGE SCALE GENOMIC DNA]</scope>
    <source>
        <strain evidence="1 2">FF011L</strain>
    </source>
</reference>
<gene>
    <name evidence="1" type="ORF">FF011L_12070</name>
</gene>
<evidence type="ECO:0000313" key="2">
    <source>
        <dbReference type="Proteomes" id="UP000320672"/>
    </source>
</evidence>
<keyword evidence="1" id="KW-0540">Nuclease</keyword>
<keyword evidence="2" id="KW-1185">Reference proteome</keyword>
<dbReference type="RefSeq" id="WP_145350714.1">
    <property type="nucleotide sequence ID" value="NZ_CP036262.1"/>
</dbReference>
<organism evidence="1 2">
    <name type="scientific">Roseimaritima multifibrata</name>
    <dbReference type="NCBI Taxonomy" id="1930274"/>
    <lineage>
        <taxon>Bacteria</taxon>
        <taxon>Pseudomonadati</taxon>
        <taxon>Planctomycetota</taxon>
        <taxon>Planctomycetia</taxon>
        <taxon>Pirellulales</taxon>
        <taxon>Pirellulaceae</taxon>
        <taxon>Roseimaritima</taxon>
    </lineage>
</organism>
<keyword evidence="1" id="KW-0255">Endonuclease</keyword>
<protein>
    <submittedName>
        <fullName evidence="1">Endonuclease/Exonuclease/phosphatase family protein</fullName>
    </submittedName>
</protein>
<dbReference type="AlphaFoldDB" id="A0A517MC50"/>
<dbReference type="SUPFAM" id="SSF56219">
    <property type="entry name" value="DNase I-like"/>
    <property type="match status" value="1"/>
</dbReference>
<dbReference type="OrthoDB" id="5500612at2"/>
<proteinExistence type="predicted"/>
<evidence type="ECO:0000313" key="1">
    <source>
        <dbReference type="EMBL" id="QDS92464.1"/>
    </source>
</evidence>
<dbReference type="Gene3D" id="3.60.10.10">
    <property type="entry name" value="Endonuclease/exonuclease/phosphatase"/>
    <property type="match status" value="1"/>
</dbReference>
<name>A0A517MC50_9BACT</name>
<dbReference type="KEGG" id="rml:FF011L_12070"/>
<keyword evidence="1" id="KW-0269">Exonuclease</keyword>
<keyword evidence="1" id="KW-0378">Hydrolase</keyword>
<dbReference type="PANTHER" id="PTHR11371:SF31">
    <property type="entry name" value="EXTRACELLULAR NUCLEASE"/>
    <property type="match status" value="1"/>
</dbReference>
<dbReference type="GO" id="GO:0004519">
    <property type="term" value="F:endonuclease activity"/>
    <property type="evidence" value="ECO:0007669"/>
    <property type="project" value="UniProtKB-KW"/>
</dbReference>
<sequence length="363" mass="41734">MPHYYDLLPAQELEERGYPRFVSRMSVSEKKRAIKQVLAIKEHIVASGVPRKQDGNLVFATWNLKEFGQAKKHPEFYCYIAEIMFAFDLVVIQEVRRSIRELQILSNMLGDSWTYVINDVTEGNAGNGERSAILYDTKRVDFSGFSGELVVADGHQIKRTPHITGFITGWKHFSIINVHLDPGNSSTNAAERKGELKRIMNTLEPKVGIGGLGFENIILTGDFNFYPQVDDASVAMLKNDYGFEQVENLSDVDTTLAMNTHTYDRMFIRRDEFFEIAKDKDGNENGRVVEFRTLFESNLITYKAKAKADYESRNPTKTLDDNAYPNYFWVHWLSRQISDHYPIWLEINTDSAVRYLENKLDAL</sequence>
<dbReference type="Proteomes" id="UP000320672">
    <property type="component" value="Chromosome"/>
</dbReference>
<accession>A0A517MC50</accession>
<dbReference type="EMBL" id="CP036262">
    <property type="protein sequence ID" value="QDS92464.1"/>
    <property type="molecule type" value="Genomic_DNA"/>
</dbReference>
<dbReference type="GO" id="GO:0004527">
    <property type="term" value="F:exonuclease activity"/>
    <property type="evidence" value="ECO:0007669"/>
    <property type="project" value="UniProtKB-KW"/>
</dbReference>